<feature type="transmembrane region" description="Helical" evidence="5">
    <location>
        <begin position="158"/>
        <end position="179"/>
    </location>
</feature>
<keyword evidence="2 5" id="KW-0812">Transmembrane</keyword>
<dbReference type="InterPro" id="IPR008253">
    <property type="entry name" value="Marvel"/>
</dbReference>
<feature type="transmembrane region" description="Helical" evidence="5">
    <location>
        <begin position="217"/>
        <end position="237"/>
    </location>
</feature>
<evidence type="ECO:0000259" key="6">
    <source>
        <dbReference type="Pfam" id="PF01284"/>
    </source>
</evidence>
<feature type="transmembrane region" description="Helical" evidence="5">
    <location>
        <begin position="249"/>
        <end position="273"/>
    </location>
</feature>
<organism evidence="7 8">
    <name type="scientific">Knufia fluminis</name>
    <dbReference type="NCBI Taxonomy" id="191047"/>
    <lineage>
        <taxon>Eukaryota</taxon>
        <taxon>Fungi</taxon>
        <taxon>Dikarya</taxon>
        <taxon>Ascomycota</taxon>
        <taxon>Pezizomycotina</taxon>
        <taxon>Eurotiomycetes</taxon>
        <taxon>Chaetothyriomycetidae</taxon>
        <taxon>Chaetothyriales</taxon>
        <taxon>Trichomeriaceae</taxon>
        <taxon>Knufia</taxon>
    </lineage>
</organism>
<evidence type="ECO:0000256" key="1">
    <source>
        <dbReference type="ARBA" id="ARBA00004141"/>
    </source>
</evidence>
<evidence type="ECO:0000256" key="5">
    <source>
        <dbReference type="SAM" id="Phobius"/>
    </source>
</evidence>
<comment type="caution">
    <text evidence="7">The sequence shown here is derived from an EMBL/GenBank/DDBJ whole genome shotgun (WGS) entry which is preliminary data.</text>
</comment>
<evidence type="ECO:0000256" key="2">
    <source>
        <dbReference type="ARBA" id="ARBA00022692"/>
    </source>
</evidence>
<comment type="subcellular location">
    <subcellularLocation>
        <location evidence="1">Membrane</location>
        <topology evidence="1">Multi-pass membrane protein</topology>
    </subcellularLocation>
</comment>
<feature type="domain" description="MARVEL" evidence="6">
    <location>
        <begin position="156"/>
        <end position="301"/>
    </location>
</feature>
<reference evidence="7 8" key="1">
    <citation type="submission" date="2022-12" db="EMBL/GenBank/DDBJ databases">
        <title>Genomic features and morphological characterization of a novel Knufia sp. strain isolated from spacecraft assembly facility.</title>
        <authorList>
            <person name="Teixeira M."/>
            <person name="Chander A.M."/>
            <person name="Stajich J.E."/>
            <person name="Venkateswaran K."/>
        </authorList>
    </citation>
    <scope>NUCLEOTIDE SEQUENCE [LARGE SCALE GENOMIC DNA]</scope>
    <source>
        <strain evidence="7 8">FJI-L2-BK-P2</strain>
    </source>
</reference>
<dbReference type="GO" id="GO:0016020">
    <property type="term" value="C:membrane"/>
    <property type="evidence" value="ECO:0007669"/>
    <property type="project" value="UniProtKB-SubCell"/>
</dbReference>
<dbReference type="EMBL" id="JAKLMC020000004">
    <property type="protein sequence ID" value="KAK5956843.1"/>
    <property type="molecule type" value="Genomic_DNA"/>
</dbReference>
<dbReference type="Pfam" id="PF01284">
    <property type="entry name" value="MARVEL"/>
    <property type="match status" value="1"/>
</dbReference>
<evidence type="ECO:0000313" key="8">
    <source>
        <dbReference type="Proteomes" id="UP001316803"/>
    </source>
</evidence>
<gene>
    <name evidence="7" type="ORF">OHC33_002332</name>
</gene>
<keyword evidence="3 5" id="KW-1133">Transmembrane helix</keyword>
<name>A0AAN8EQZ1_9EURO</name>
<keyword evidence="8" id="KW-1185">Reference proteome</keyword>
<protein>
    <recommendedName>
        <fullName evidence="6">MARVEL domain-containing protein</fullName>
    </recommendedName>
</protein>
<keyword evidence="4 5" id="KW-0472">Membrane</keyword>
<evidence type="ECO:0000313" key="7">
    <source>
        <dbReference type="EMBL" id="KAK5956843.1"/>
    </source>
</evidence>
<evidence type="ECO:0000256" key="4">
    <source>
        <dbReference type="ARBA" id="ARBA00023136"/>
    </source>
</evidence>
<feature type="transmembrane region" description="Helical" evidence="5">
    <location>
        <begin position="285"/>
        <end position="309"/>
    </location>
</feature>
<dbReference type="AlphaFoldDB" id="A0AAN8EQZ1"/>
<sequence>MGIFDYFQQAKPQDQIPSTDLVADDASNQLQAELDAHLTVVESEHTAASAAQLDYSIDHWVLESTQTLPQVTWAPADEFPSAPSTQTQRTYGCRYDVNSRESEDLKGEDVHRWREDEHLDIESIQPYILNSPSKSQTMNILTTKLNFNALTPSTIPPLLLNTIQFVTAIIIIGIVGANLDATSNDNDDSNDSAAVSHPLTPTPTHITITADSPAQPYAMVVALFTLILSPVLFYLTLSPPQRRRWIIAILLAQVILMILWAAAAIVVGSVSVIGDDGESGGSKVAFGFACIELITFFVGTVMGGVGFCCTGRRNRKDMTLISGHE</sequence>
<proteinExistence type="predicted"/>
<dbReference type="Proteomes" id="UP001316803">
    <property type="component" value="Unassembled WGS sequence"/>
</dbReference>
<evidence type="ECO:0000256" key="3">
    <source>
        <dbReference type="ARBA" id="ARBA00022989"/>
    </source>
</evidence>
<accession>A0AAN8EQZ1</accession>